<dbReference type="PANTHER" id="PTHR35882:SF2">
    <property type="entry name" value="PELA"/>
    <property type="match status" value="1"/>
</dbReference>
<evidence type="ECO:0000259" key="2">
    <source>
        <dbReference type="Pfam" id="PF03537"/>
    </source>
</evidence>
<dbReference type="PANTHER" id="PTHR35882">
    <property type="entry name" value="PELA"/>
    <property type="match status" value="1"/>
</dbReference>
<feature type="chain" id="PRO_5012851082" description="Glycoside-hydrolase family GH114 TIM-barrel domain-containing protein" evidence="1">
    <location>
        <begin position="25"/>
        <end position="319"/>
    </location>
</feature>
<proteinExistence type="predicted"/>
<dbReference type="PRINTS" id="PR01545">
    <property type="entry name" value="THEMAYE10DUF"/>
</dbReference>
<dbReference type="SUPFAM" id="SSF51445">
    <property type="entry name" value="(Trans)glycosidases"/>
    <property type="match status" value="1"/>
</dbReference>
<feature type="signal peptide" evidence="1">
    <location>
        <begin position="1"/>
        <end position="24"/>
    </location>
</feature>
<dbReference type="OrthoDB" id="30037at2"/>
<gene>
    <name evidence="3" type="ORF">SAMN05421812_105435</name>
</gene>
<reference evidence="3 4" key="1">
    <citation type="submission" date="2017-06" db="EMBL/GenBank/DDBJ databases">
        <authorList>
            <person name="Kim H.J."/>
            <person name="Triplett B.A."/>
        </authorList>
    </citation>
    <scope>NUCLEOTIDE SEQUENCE [LARGE SCALE GENOMIC DNA]</scope>
    <source>
        <strain evidence="3 4">CGMCC 4.5593</strain>
    </source>
</reference>
<dbReference type="InterPro" id="IPR004352">
    <property type="entry name" value="GH114_TIM-barrel"/>
</dbReference>
<dbReference type="InterPro" id="IPR013785">
    <property type="entry name" value="Aldolase_TIM"/>
</dbReference>
<accession>A0A239MIC0</accession>
<evidence type="ECO:0000313" key="4">
    <source>
        <dbReference type="Proteomes" id="UP000198362"/>
    </source>
</evidence>
<feature type="domain" description="Glycoside-hydrolase family GH114 TIM-barrel" evidence="2">
    <location>
        <begin position="61"/>
        <end position="317"/>
    </location>
</feature>
<dbReference type="InterPro" id="IPR017853">
    <property type="entry name" value="GH"/>
</dbReference>
<protein>
    <recommendedName>
        <fullName evidence="2">Glycoside-hydrolase family GH114 TIM-barrel domain-containing protein</fullName>
    </recommendedName>
</protein>
<sequence>MWGRRMLACLGVAVVVITAVPACADEPEVTAACSTQGLDTPAKVDALPATRARTPWTSVKTWLYQLQGYKGGGLDAVAAAPQDLAVIDLARDAKSDFFRADEIKAVRDSGKRVLAYFEIGSIEDFRPEYRATLDNGLVLNRWDDWPEEHFVCFWEEPWWEIAVRPRIDQALKAGFDGMYLDTPLAYEEIDLDLVPGASRESLAAGMAGLITRISAYAKARSADFGVFPQNSPELRHQRGYTAAIDGIGMEELFFLATDKPCTKSWCAGNLAETRALRAAGKLVLAVDYAVDADNIRTAKDRYAAEGFAGCVTVRELDRP</sequence>
<dbReference type="EMBL" id="FZPH01000005">
    <property type="protein sequence ID" value="SNT41549.1"/>
    <property type="molecule type" value="Genomic_DNA"/>
</dbReference>
<keyword evidence="4" id="KW-1185">Reference proteome</keyword>
<dbReference type="Pfam" id="PF03537">
    <property type="entry name" value="Glyco_hydro_114"/>
    <property type="match status" value="1"/>
</dbReference>
<keyword evidence="1" id="KW-0732">Signal</keyword>
<dbReference type="InterPro" id="IPR016062">
    <property type="entry name" value="TM1410-rel"/>
</dbReference>
<name>A0A239MIC0_9ACTN</name>
<evidence type="ECO:0000256" key="1">
    <source>
        <dbReference type="SAM" id="SignalP"/>
    </source>
</evidence>
<evidence type="ECO:0000313" key="3">
    <source>
        <dbReference type="EMBL" id="SNT41549.1"/>
    </source>
</evidence>
<dbReference type="Gene3D" id="3.20.20.70">
    <property type="entry name" value="Aldolase class I"/>
    <property type="match status" value="1"/>
</dbReference>
<dbReference type="AlphaFoldDB" id="A0A239MIC0"/>
<organism evidence="3 4">
    <name type="scientific">Asanoa hainanensis</name>
    <dbReference type="NCBI Taxonomy" id="560556"/>
    <lineage>
        <taxon>Bacteria</taxon>
        <taxon>Bacillati</taxon>
        <taxon>Actinomycetota</taxon>
        <taxon>Actinomycetes</taxon>
        <taxon>Micromonosporales</taxon>
        <taxon>Micromonosporaceae</taxon>
        <taxon>Asanoa</taxon>
    </lineage>
</organism>
<dbReference type="Proteomes" id="UP000198362">
    <property type="component" value="Unassembled WGS sequence"/>
</dbReference>
<dbReference type="RefSeq" id="WP_089249423.1">
    <property type="nucleotide sequence ID" value="NZ_FZPH01000005.1"/>
</dbReference>